<sequence>MKLIYLAIAISAVALAYADDASDSERNARILAAYSTRTVLSLTTTTVTSIYQCLSKISTTACLGRKKRRYHALMDKSEMDDGLREDRGLEGSINEENLADYNDSGLNGDYSPAEKEGRIALTVWSTTTSSYTMTSTSTNTATTLSLSFWCSIYGMSYPATCA</sequence>
<evidence type="ECO:0000313" key="3">
    <source>
        <dbReference type="Proteomes" id="UP001497623"/>
    </source>
</evidence>
<accession>A0AAV2PM74</accession>
<keyword evidence="1" id="KW-0732">Signal</keyword>
<feature type="signal peptide" evidence="1">
    <location>
        <begin position="1"/>
        <end position="18"/>
    </location>
</feature>
<organism evidence="2 3">
    <name type="scientific">Meganyctiphanes norvegica</name>
    <name type="common">Northern krill</name>
    <name type="synonym">Thysanopoda norvegica</name>
    <dbReference type="NCBI Taxonomy" id="48144"/>
    <lineage>
        <taxon>Eukaryota</taxon>
        <taxon>Metazoa</taxon>
        <taxon>Ecdysozoa</taxon>
        <taxon>Arthropoda</taxon>
        <taxon>Crustacea</taxon>
        <taxon>Multicrustacea</taxon>
        <taxon>Malacostraca</taxon>
        <taxon>Eumalacostraca</taxon>
        <taxon>Eucarida</taxon>
        <taxon>Euphausiacea</taxon>
        <taxon>Euphausiidae</taxon>
        <taxon>Meganyctiphanes</taxon>
    </lineage>
</organism>
<protein>
    <submittedName>
        <fullName evidence="2">Uncharacterized protein</fullName>
    </submittedName>
</protein>
<keyword evidence="3" id="KW-1185">Reference proteome</keyword>
<dbReference type="AlphaFoldDB" id="A0AAV2PM74"/>
<dbReference type="EMBL" id="CAXKWB010000433">
    <property type="protein sequence ID" value="CAL4060849.1"/>
    <property type="molecule type" value="Genomic_DNA"/>
</dbReference>
<name>A0AAV2PM74_MEGNR</name>
<evidence type="ECO:0000313" key="2">
    <source>
        <dbReference type="EMBL" id="CAL4060849.1"/>
    </source>
</evidence>
<comment type="caution">
    <text evidence="2">The sequence shown here is derived from an EMBL/GenBank/DDBJ whole genome shotgun (WGS) entry which is preliminary data.</text>
</comment>
<proteinExistence type="predicted"/>
<dbReference type="Proteomes" id="UP001497623">
    <property type="component" value="Unassembled WGS sequence"/>
</dbReference>
<gene>
    <name evidence="2" type="ORF">MNOR_LOCUS1604</name>
</gene>
<reference evidence="2 3" key="1">
    <citation type="submission" date="2024-05" db="EMBL/GenBank/DDBJ databases">
        <authorList>
            <person name="Wallberg A."/>
        </authorList>
    </citation>
    <scope>NUCLEOTIDE SEQUENCE [LARGE SCALE GENOMIC DNA]</scope>
</reference>
<evidence type="ECO:0000256" key="1">
    <source>
        <dbReference type="SAM" id="SignalP"/>
    </source>
</evidence>
<feature type="chain" id="PRO_5043729912" evidence="1">
    <location>
        <begin position="19"/>
        <end position="162"/>
    </location>
</feature>